<reference evidence="3" key="1">
    <citation type="submission" date="2020-11" db="EMBL/GenBank/DDBJ databases">
        <authorList>
            <person name="Whiteford S."/>
        </authorList>
    </citation>
    <scope>NUCLEOTIDE SEQUENCE</scope>
</reference>
<dbReference type="Pfam" id="PF03633">
    <property type="entry name" value="Glyco_hydro_65C"/>
    <property type="match status" value="1"/>
</dbReference>
<name>A0A8S4G206_PLUXY</name>
<organism evidence="3 4">
    <name type="scientific">Plutella xylostella</name>
    <name type="common">Diamondback moth</name>
    <name type="synonym">Plutella maculipennis</name>
    <dbReference type="NCBI Taxonomy" id="51655"/>
    <lineage>
        <taxon>Eukaryota</taxon>
        <taxon>Metazoa</taxon>
        <taxon>Ecdysozoa</taxon>
        <taxon>Arthropoda</taxon>
        <taxon>Hexapoda</taxon>
        <taxon>Insecta</taxon>
        <taxon>Pterygota</taxon>
        <taxon>Neoptera</taxon>
        <taxon>Endopterygota</taxon>
        <taxon>Lepidoptera</taxon>
        <taxon>Glossata</taxon>
        <taxon>Ditrysia</taxon>
        <taxon>Yponomeutoidea</taxon>
        <taxon>Plutellidae</taxon>
        <taxon>Plutella</taxon>
    </lineage>
</organism>
<dbReference type="GO" id="GO:0004553">
    <property type="term" value="F:hydrolase activity, hydrolyzing O-glycosyl compounds"/>
    <property type="evidence" value="ECO:0007669"/>
    <property type="project" value="TreeGrafter"/>
</dbReference>
<proteinExistence type="inferred from homology"/>
<dbReference type="PANTHER" id="PTHR11051:SF8">
    <property type="entry name" value="PROTEIN-GLUCOSYLGALACTOSYLHYDROXYLYSINE GLUCOSIDASE"/>
    <property type="match status" value="1"/>
</dbReference>
<protein>
    <submittedName>
        <fullName evidence="3">(diamondback moth) hypothetical protein</fullName>
    </submittedName>
</protein>
<dbReference type="AlphaFoldDB" id="A0A8S4G206"/>
<sequence length="213" mass="23299">MTWSMHAVARLQLNESAEETLRNSHEGYVREPFKVWSELRRPGVGAVNFHTGMGGLLQALAFGYAGLRVHLDRLEIRKPQLPPGSSGFRIRGGLLQALAFGCAELRVHLDRLKIRKPQLPPGSSGFRIRGIKYLGANLTLSIGQEQTTLAVDAAGDAWPLTFVGGGHNVTRLSPGMTLTLTGEGPFVIRPSPWKDCRLPLDIIGNNYLRPIGT</sequence>
<comment type="caution">
    <text evidence="3">The sequence shown here is derived from an EMBL/GenBank/DDBJ whole genome shotgun (WGS) entry which is preliminary data.</text>
</comment>
<dbReference type="InterPro" id="IPR008928">
    <property type="entry name" value="6-hairpin_glycosidase_sf"/>
</dbReference>
<evidence type="ECO:0000313" key="4">
    <source>
        <dbReference type="Proteomes" id="UP000653454"/>
    </source>
</evidence>
<feature type="domain" description="Glycoside hydrolase family 65 C-terminal" evidence="2">
    <location>
        <begin position="105"/>
        <end position="170"/>
    </location>
</feature>
<dbReference type="GO" id="GO:0005975">
    <property type="term" value="P:carbohydrate metabolic process"/>
    <property type="evidence" value="ECO:0007669"/>
    <property type="project" value="InterPro"/>
</dbReference>
<evidence type="ECO:0000256" key="1">
    <source>
        <dbReference type="ARBA" id="ARBA00006768"/>
    </source>
</evidence>
<evidence type="ECO:0000313" key="3">
    <source>
        <dbReference type="EMBL" id="CAG9133487.1"/>
    </source>
</evidence>
<dbReference type="SUPFAM" id="SSF48208">
    <property type="entry name" value="Six-hairpin glycosidases"/>
    <property type="match status" value="2"/>
</dbReference>
<evidence type="ECO:0000259" key="2">
    <source>
        <dbReference type="Pfam" id="PF03633"/>
    </source>
</evidence>
<dbReference type="PANTHER" id="PTHR11051">
    <property type="entry name" value="GLYCOSYL HYDROLASE-RELATED"/>
    <property type="match status" value="1"/>
</dbReference>
<dbReference type="InterPro" id="IPR005194">
    <property type="entry name" value="Glyco_hydro_65_C"/>
</dbReference>
<dbReference type="EMBL" id="CAJHNJ030000062">
    <property type="protein sequence ID" value="CAG9133487.1"/>
    <property type="molecule type" value="Genomic_DNA"/>
</dbReference>
<keyword evidence="4" id="KW-1185">Reference proteome</keyword>
<accession>A0A8S4G206</accession>
<dbReference type="Proteomes" id="UP000653454">
    <property type="component" value="Unassembled WGS sequence"/>
</dbReference>
<comment type="similarity">
    <text evidence="1">Belongs to the glycosyl hydrolase 65 family.</text>
</comment>
<gene>
    <name evidence="3" type="ORF">PLXY2_LOCUS11717</name>
</gene>